<dbReference type="Gene3D" id="1.10.238.20">
    <property type="entry name" value="Pheromone/general odorant binding protein domain"/>
    <property type="match status" value="1"/>
</dbReference>
<dbReference type="SUPFAM" id="SSF47565">
    <property type="entry name" value="Insect pheromone/odorant-binding proteins"/>
    <property type="match status" value="1"/>
</dbReference>
<dbReference type="Proteomes" id="UP000324832">
    <property type="component" value="Unassembled WGS sequence"/>
</dbReference>
<sequence>MFKYFLYCVIFVTNIELMKSQDIEALKQKYAQIIMDCAQKFPIDQSDIEQLRSRQMPDKENVKCLFAYPSRLKKAEQFTDACKFVNDENVSDGSKGCERAALIFKCSVEKAAE</sequence>
<accession>A0A5E4Q9M5</accession>
<dbReference type="Pfam" id="PF01395">
    <property type="entry name" value="PBP_GOBP"/>
    <property type="match status" value="1"/>
</dbReference>
<proteinExistence type="predicted"/>
<evidence type="ECO:0000313" key="2">
    <source>
        <dbReference type="Proteomes" id="UP000324832"/>
    </source>
</evidence>
<dbReference type="InterPro" id="IPR006170">
    <property type="entry name" value="PBP/GOBP"/>
</dbReference>
<protein>
    <submittedName>
        <fullName evidence="1">Uncharacterized protein</fullName>
    </submittedName>
</protein>
<organism evidence="1 2">
    <name type="scientific">Leptidea sinapis</name>
    <dbReference type="NCBI Taxonomy" id="189913"/>
    <lineage>
        <taxon>Eukaryota</taxon>
        <taxon>Metazoa</taxon>
        <taxon>Ecdysozoa</taxon>
        <taxon>Arthropoda</taxon>
        <taxon>Hexapoda</taxon>
        <taxon>Insecta</taxon>
        <taxon>Pterygota</taxon>
        <taxon>Neoptera</taxon>
        <taxon>Endopterygota</taxon>
        <taxon>Lepidoptera</taxon>
        <taxon>Glossata</taxon>
        <taxon>Ditrysia</taxon>
        <taxon>Papilionoidea</taxon>
        <taxon>Pieridae</taxon>
        <taxon>Dismorphiinae</taxon>
        <taxon>Leptidea</taxon>
    </lineage>
</organism>
<keyword evidence="2" id="KW-1185">Reference proteome</keyword>
<feature type="non-terminal residue" evidence="1">
    <location>
        <position position="113"/>
    </location>
</feature>
<dbReference type="EMBL" id="FZQP02002003">
    <property type="protein sequence ID" value="VVC94444.1"/>
    <property type="molecule type" value="Genomic_DNA"/>
</dbReference>
<reference evidence="1 2" key="1">
    <citation type="submission" date="2017-07" db="EMBL/GenBank/DDBJ databases">
        <authorList>
            <person name="Talla V."/>
            <person name="Backstrom N."/>
        </authorList>
    </citation>
    <scope>NUCLEOTIDE SEQUENCE [LARGE SCALE GENOMIC DNA]</scope>
</reference>
<dbReference type="AlphaFoldDB" id="A0A5E4Q9M5"/>
<gene>
    <name evidence="1" type="ORF">LSINAPIS_LOCUS6399</name>
</gene>
<dbReference type="InterPro" id="IPR036728">
    <property type="entry name" value="PBP_GOBP_sf"/>
</dbReference>
<name>A0A5E4Q9M5_9NEOP</name>
<evidence type="ECO:0000313" key="1">
    <source>
        <dbReference type="EMBL" id="VVC94444.1"/>
    </source>
</evidence>
<dbReference type="GO" id="GO:0005549">
    <property type="term" value="F:odorant binding"/>
    <property type="evidence" value="ECO:0007669"/>
    <property type="project" value="InterPro"/>
</dbReference>
<dbReference type="CDD" id="cd23992">
    <property type="entry name" value="PBP_GOBP"/>
    <property type="match status" value="1"/>
</dbReference>